<dbReference type="Gene3D" id="2.40.128.630">
    <property type="match status" value="1"/>
</dbReference>
<dbReference type="InterPro" id="IPR002372">
    <property type="entry name" value="PQQ_rpt_dom"/>
</dbReference>
<name>A0A2V2N939_9EURY</name>
<dbReference type="AlphaFoldDB" id="A0A2V2N939"/>
<keyword evidence="3" id="KW-1185">Reference proteome</keyword>
<proteinExistence type="predicted"/>
<dbReference type="InterPro" id="IPR015943">
    <property type="entry name" value="WD40/YVTN_repeat-like_dom_sf"/>
</dbReference>
<dbReference type="PANTHER" id="PTHR34512:SF30">
    <property type="entry name" value="OUTER MEMBRANE PROTEIN ASSEMBLY FACTOR BAMB"/>
    <property type="match status" value="1"/>
</dbReference>
<evidence type="ECO:0000313" key="2">
    <source>
        <dbReference type="EMBL" id="PWR75085.1"/>
    </source>
</evidence>
<protein>
    <recommendedName>
        <fullName evidence="1">Pyrrolo-quinoline quinone repeat domain-containing protein</fullName>
    </recommendedName>
</protein>
<dbReference type="Gene3D" id="2.40.10.480">
    <property type="match status" value="1"/>
</dbReference>
<dbReference type="SMART" id="SM00564">
    <property type="entry name" value="PQQ"/>
    <property type="match status" value="7"/>
</dbReference>
<dbReference type="Gene3D" id="2.130.10.10">
    <property type="entry name" value="YVTN repeat-like/Quinoprotein amine dehydrogenase"/>
    <property type="match status" value="1"/>
</dbReference>
<organism evidence="2 3">
    <name type="scientific">Methanospirillum stamsii</name>
    <dbReference type="NCBI Taxonomy" id="1277351"/>
    <lineage>
        <taxon>Archaea</taxon>
        <taxon>Methanobacteriati</taxon>
        <taxon>Methanobacteriota</taxon>
        <taxon>Stenosarchaea group</taxon>
        <taxon>Methanomicrobia</taxon>
        <taxon>Methanomicrobiales</taxon>
        <taxon>Methanospirillaceae</taxon>
        <taxon>Methanospirillum</taxon>
    </lineage>
</organism>
<accession>A0A2V2N939</accession>
<dbReference type="OrthoDB" id="50161at2157"/>
<dbReference type="PANTHER" id="PTHR34512">
    <property type="entry name" value="CELL SURFACE PROTEIN"/>
    <property type="match status" value="1"/>
</dbReference>
<gene>
    <name evidence="2" type="ORF">DLD82_06355</name>
</gene>
<dbReference type="InterPro" id="IPR018391">
    <property type="entry name" value="PQQ_b-propeller_rpt"/>
</dbReference>
<evidence type="ECO:0000259" key="1">
    <source>
        <dbReference type="Pfam" id="PF13360"/>
    </source>
</evidence>
<comment type="caution">
    <text evidence="2">The sequence shown here is derived from an EMBL/GenBank/DDBJ whole genome shotgun (WGS) entry which is preliminary data.</text>
</comment>
<reference evidence="2 3" key="1">
    <citation type="submission" date="2018-05" db="EMBL/GenBank/DDBJ databases">
        <title>Draft genome of Methanospirillum stamsii Pt1.</title>
        <authorList>
            <person name="Dueholm M.S."/>
            <person name="Nielsen P.H."/>
            <person name="Bakmann L.F."/>
            <person name="Otzen D.E."/>
        </authorList>
    </citation>
    <scope>NUCLEOTIDE SEQUENCE [LARGE SCALE GENOMIC DNA]</scope>
    <source>
        <strain evidence="2 3">Pt1</strain>
    </source>
</reference>
<evidence type="ECO:0000313" key="3">
    <source>
        <dbReference type="Proteomes" id="UP000245934"/>
    </source>
</evidence>
<dbReference type="EMBL" id="QGMZ01000013">
    <property type="protein sequence ID" value="PWR75085.1"/>
    <property type="molecule type" value="Genomic_DNA"/>
</dbReference>
<feature type="domain" description="Pyrrolo-quinoline quinone repeat" evidence="1">
    <location>
        <begin position="439"/>
        <end position="566"/>
    </location>
</feature>
<dbReference type="GeneID" id="97610008"/>
<dbReference type="InterPro" id="IPR011047">
    <property type="entry name" value="Quinoprotein_ADH-like_sf"/>
</dbReference>
<dbReference type="RefSeq" id="WP_109940279.1">
    <property type="nucleotide sequence ID" value="NZ_CP176366.1"/>
</dbReference>
<feature type="domain" description="Pyrrolo-quinoline quinone repeat" evidence="1">
    <location>
        <begin position="649"/>
        <end position="716"/>
    </location>
</feature>
<dbReference type="Proteomes" id="UP000245934">
    <property type="component" value="Unassembled WGS sequence"/>
</dbReference>
<sequence>MKKLLSYLVILLFLISFFIPVMGDRLPPPIPEVYYFTFDGYPIPTLPEEKEKPDANKWRIIGFSNNGIGSSFLVHEDDELYFFNRTLNNQSDLDSRPERHSHDIFFPDSGNTTYDSISYLFRNRSEVRIDPGFLYQITISNHPDIENTSPGSSSRQGTVLFSGESEHLVNMTDPVSEFWVSSGRQFGVNVSFSLIGPAGYHLKIFNETDDLIFNITDWQNLPSGFSLKSDSHQVTIDPHILPDKPLRFVLNQVLSVSGIDPRSSVPDSNTVFRITGTGFHQGDEVFLMKTGEYSQAGLNVTITSPVSLTCQFPLSDITPGFWDLGMRKGDESFILPDALFIKKPIVIPVITDLDHVISDSLSAISAPFSKFIGDVIQTVDEDTGHGDFGITQLSDPFHLTIKLKAMNPNMDSPKDGKYRSDLHNSGVYDDGGIRPDIDEFWSFEVDTDTGSGPVVVNKTVYFGSGPGVYALDALTGHKEWQFLTDDKVYSTPAVNNNTLYVGSSDSCLYALDALSGQMKWKMKTGEAIYTSPAVINRTVIFGSSDSYVYAISVDDGHILWSREIPGSTSPAIDNDLAYVGSIDSFVYALDTDTGEIVWRYQTGGPIQSTPAIGYGMVYIGSDDNLVHAIDARLGIEKWRFQTGSYVMSSPAVSDGVVYIGSGDTWVYAIDALTGERRWMCETGKDVRSSPIFSNGIVYVKSDDSRLYALNTKNGPRIRWMLKTDDSYDISGLAIGYGLLYLRDGGTMKALGNSPEFRIF</sequence>
<dbReference type="Pfam" id="PF13360">
    <property type="entry name" value="PQQ_2"/>
    <property type="match status" value="2"/>
</dbReference>
<dbReference type="SUPFAM" id="SSF50998">
    <property type="entry name" value="Quinoprotein alcohol dehydrogenase-like"/>
    <property type="match status" value="2"/>
</dbReference>